<keyword evidence="1" id="KW-1133">Transmembrane helix</keyword>
<dbReference type="InterPro" id="IPR005642">
    <property type="entry name" value="LysO"/>
</dbReference>
<evidence type="ECO:0000256" key="1">
    <source>
        <dbReference type="SAM" id="Phobius"/>
    </source>
</evidence>
<keyword evidence="1" id="KW-0812">Transmembrane</keyword>
<feature type="transmembrane region" description="Helical" evidence="1">
    <location>
        <begin position="281"/>
        <end position="300"/>
    </location>
</feature>
<gene>
    <name evidence="2" type="ORF">SAMN02745227_01324</name>
</gene>
<dbReference type="Proteomes" id="UP000243547">
    <property type="component" value="Unassembled WGS sequence"/>
</dbReference>
<feature type="transmembrane region" description="Helical" evidence="1">
    <location>
        <begin position="131"/>
        <end position="152"/>
    </location>
</feature>
<accession>A0A1M6P491</accession>
<sequence length="306" mass="33084">MIMLKILIFVFLGFGLGLTFKEKLAGLNQKALNFWLLALLFAMGVSVTTDSTVISNIKALGFSALILAIFSILGSVVGLLLLNPLFNGQGLEETTENPGGESNNTFLYFVILALVMGSLSGLFLPQHITNILESLVIYFLYLLLFSVGYDLYCNRHLLAFVKKLGFRILLIPLVIIIGSLSFTLPFFLLLPFNFGEVGAVVSGFGWYSLSSIIIGSTYSPTLGIVALLCNVFREVLAFIITPILPKFLPPLTVIAPAGATAMDTLLPLITKSGGSQYTVPALVSGIIISSSVYLLVPLFIQLAKLF</sequence>
<feature type="transmembrane region" description="Helical" evidence="1">
    <location>
        <begin position="164"/>
        <end position="190"/>
    </location>
</feature>
<keyword evidence="1" id="KW-0472">Membrane</keyword>
<dbReference type="GO" id="GO:0005886">
    <property type="term" value="C:plasma membrane"/>
    <property type="evidence" value="ECO:0007669"/>
    <property type="project" value="TreeGrafter"/>
</dbReference>
<feature type="transmembrane region" description="Helical" evidence="1">
    <location>
        <begin position="197"/>
        <end position="218"/>
    </location>
</feature>
<dbReference type="OrthoDB" id="371078at2"/>
<feature type="transmembrane region" description="Helical" evidence="1">
    <location>
        <begin position="106"/>
        <end position="124"/>
    </location>
</feature>
<keyword evidence="3" id="KW-1185">Reference proteome</keyword>
<dbReference type="PANTHER" id="PTHR35804">
    <property type="entry name" value="LYSINE EXPORTER LYSO"/>
    <property type="match status" value="1"/>
</dbReference>
<proteinExistence type="predicted"/>
<protein>
    <submittedName>
        <fullName evidence="2">Uncharacterized membrane protein YbjE, DUF340 family</fullName>
    </submittedName>
</protein>
<feature type="transmembrane region" description="Helical" evidence="1">
    <location>
        <begin position="31"/>
        <end position="48"/>
    </location>
</feature>
<organism evidence="2 3">
    <name type="scientific">Anaerobranca californiensis DSM 14826</name>
    <dbReference type="NCBI Taxonomy" id="1120989"/>
    <lineage>
        <taxon>Bacteria</taxon>
        <taxon>Bacillati</taxon>
        <taxon>Bacillota</taxon>
        <taxon>Clostridia</taxon>
        <taxon>Eubacteriales</taxon>
        <taxon>Proteinivoracaceae</taxon>
        <taxon>Anaerobranca</taxon>
    </lineage>
</organism>
<reference evidence="3" key="1">
    <citation type="submission" date="2016-11" db="EMBL/GenBank/DDBJ databases">
        <authorList>
            <person name="Varghese N."/>
            <person name="Submissions S."/>
        </authorList>
    </citation>
    <scope>NUCLEOTIDE SEQUENCE [LARGE SCALE GENOMIC DNA]</scope>
    <source>
        <strain evidence="3">DSM 14826</strain>
    </source>
</reference>
<dbReference type="PANTHER" id="PTHR35804:SF1">
    <property type="entry name" value="LYSINE EXPORTER LYSO"/>
    <property type="match status" value="1"/>
</dbReference>
<evidence type="ECO:0000313" key="3">
    <source>
        <dbReference type="Proteomes" id="UP000243547"/>
    </source>
</evidence>
<name>A0A1M6P491_9FIRM</name>
<dbReference type="AlphaFoldDB" id="A0A1M6P491"/>
<dbReference type="Pfam" id="PF03956">
    <property type="entry name" value="Lys_export"/>
    <property type="match status" value="2"/>
</dbReference>
<dbReference type="GO" id="GO:0015661">
    <property type="term" value="F:L-lysine efflux transmembrane transporter activity"/>
    <property type="evidence" value="ECO:0007669"/>
    <property type="project" value="InterPro"/>
</dbReference>
<dbReference type="EMBL" id="FRAI01000013">
    <property type="protein sequence ID" value="SHK02744.1"/>
    <property type="molecule type" value="Genomic_DNA"/>
</dbReference>
<feature type="transmembrane region" description="Helical" evidence="1">
    <location>
        <begin position="60"/>
        <end position="86"/>
    </location>
</feature>
<evidence type="ECO:0000313" key="2">
    <source>
        <dbReference type="EMBL" id="SHK02744.1"/>
    </source>
</evidence>